<proteinExistence type="predicted"/>
<evidence type="ECO:0000259" key="2">
    <source>
        <dbReference type="Pfam" id="PF00171"/>
    </source>
</evidence>
<dbReference type="InterPro" id="IPR015590">
    <property type="entry name" value="Aldehyde_DH_dom"/>
</dbReference>
<reference evidence="3 4" key="1">
    <citation type="submission" date="2020-08" db="EMBL/GenBank/DDBJ databases">
        <title>Genomic Encyclopedia of Type Strains, Phase IV (KMG-IV): sequencing the most valuable type-strain genomes for metagenomic binning, comparative biology and taxonomic classification.</title>
        <authorList>
            <person name="Goeker M."/>
        </authorList>
    </citation>
    <scope>NUCLEOTIDE SEQUENCE [LARGE SCALE GENOMIC DNA]</scope>
    <source>
        <strain evidence="3 4">DSM 29348</strain>
    </source>
</reference>
<organism evidence="3 4">
    <name type="scientific">Sphingobium fontiphilum</name>
    <dbReference type="NCBI Taxonomy" id="944425"/>
    <lineage>
        <taxon>Bacteria</taxon>
        <taxon>Pseudomonadati</taxon>
        <taxon>Pseudomonadota</taxon>
        <taxon>Alphaproteobacteria</taxon>
        <taxon>Sphingomonadales</taxon>
        <taxon>Sphingomonadaceae</taxon>
        <taxon>Sphingobium</taxon>
    </lineage>
</organism>
<dbReference type="InterPro" id="IPR016162">
    <property type="entry name" value="Ald_DH_N"/>
</dbReference>
<protein>
    <recommendedName>
        <fullName evidence="2">Aldehyde dehydrogenase domain-containing protein</fullName>
    </recommendedName>
</protein>
<evidence type="ECO:0000313" key="4">
    <source>
        <dbReference type="Proteomes" id="UP000552757"/>
    </source>
</evidence>
<dbReference type="SUPFAM" id="SSF53720">
    <property type="entry name" value="ALDH-like"/>
    <property type="match status" value="1"/>
</dbReference>
<dbReference type="GO" id="GO:0016491">
    <property type="term" value="F:oxidoreductase activity"/>
    <property type="evidence" value="ECO:0007669"/>
    <property type="project" value="UniProtKB-KW"/>
</dbReference>
<dbReference type="Pfam" id="PF00171">
    <property type="entry name" value="Aldedh"/>
    <property type="match status" value="1"/>
</dbReference>
<name>A0A7W6DFV0_9SPHN</name>
<dbReference type="AlphaFoldDB" id="A0A7W6DFV0"/>
<feature type="domain" description="Aldehyde dehydrogenase" evidence="2">
    <location>
        <begin position="45"/>
        <end position="120"/>
    </location>
</feature>
<keyword evidence="1" id="KW-0560">Oxidoreductase</keyword>
<dbReference type="RefSeq" id="WP_246344510.1">
    <property type="nucleotide sequence ID" value="NZ_JACIEB010000004.1"/>
</dbReference>
<evidence type="ECO:0000313" key="3">
    <source>
        <dbReference type="EMBL" id="MBB3982313.1"/>
    </source>
</evidence>
<gene>
    <name evidence="3" type="ORF">GGR44_001976</name>
</gene>
<sequence>MQVANPLDHLLVALDHSTRDDSVRLPVDITPDPFNPDGPKKIGGTAVVREPVGVIADITGYNFPFLINLAKTVPALLVGNTLVLRPSPFIPFSALLFGEIANEIGPPRGVLNIVTGGPDVCALPRLDHQPSRAIRATTTALPRTARKPDESRPGFVVAWGQVAFQPALSNICLAI</sequence>
<comment type="caution">
    <text evidence="3">The sequence shown here is derived from an EMBL/GenBank/DDBJ whole genome shotgun (WGS) entry which is preliminary data.</text>
</comment>
<evidence type="ECO:0000256" key="1">
    <source>
        <dbReference type="ARBA" id="ARBA00023002"/>
    </source>
</evidence>
<dbReference type="InterPro" id="IPR016161">
    <property type="entry name" value="Ald_DH/histidinol_DH"/>
</dbReference>
<dbReference type="Proteomes" id="UP000552757">
    <property type="component" value="Unassembled WGS sequence"/>
</dbReference>
<dbReference type="EMBL" id="JACIEB010000004">
    <property type="protein sequence ID" value="MBB3982313.1"/>
    <property type="molecule type" value="Genomic_DNA"/>
</dbReference>
<dbReference type="PANTHER" id="PTHR11699">
    <property type="entry name" value="ALDEHYDE DEHYDROGENASE-RELATED"/>
    <property type="match status" value="1"/>
</dbReference>
<keyword evidence="4" id="KW-1185">Reference proteome</keyword>
<accession>A0A7W6DFV0</accession>
<dbReference type="Gene3D" id="3.40.605.10">
    <property type="entry name" value="Aldehyde Dehydrogenase, Chain A, domain 1"/>
    <property type="match status" value="1"/>
</dbReference>